<gene>
    <name evidence="1" type="ORF">HDC13468</name>
</gene>
<dbReference type="EMBL" id="BK002530">
    <property type="protein sequence ID" value="DAA04036.1"/>
    <property type="molecule type" value="Genomic_DNA"/>
</dbReference>
<dbReference type="AlphaFoldDB" id="Q6IK36"/>
<name>Q6IK36_DROME</name>
<proteinExistence type="predicted"/>
<sequence>MRNFALRHLFGRSFLRDFACSPIPGRLVPHMQRINSPVGHARRMECAIYRRISGILDARRAKYAKHATHAELMHFHLPGDQGYETGSEFLSSLPPQLAHSITGLRILMPWHSGVLTVALANVAMGPWPWAPNVATKIT</sequence>
<reference evidence="1" key="1">
    <citation type="journal article" date="2003" name="Genome Biol.">
        <title>An integrated gene annotation and transcriptional profiling approach towards the full gene content of the Drosophila genome.</title>
        <authorList>
            <person name="Hild M."/>
            <person name="Beckmann B."/>
            <person name="Haas S.A."/>
            <person name="Koch B."/>
            <person name="Solovyev V."/>
            <person name="Busold C."/>
            <person name="Fellenberg K."/>
            <person name="Boutros M."/>
            <person name="Vingron M."/>
            <person name="Sauer F."/>
            <person name="Hoheisel J.D."/>
            <person name="Paro R."/>
        </authorList>
    </citation>
    <scope>NUCLEOTIDE SEQUENCE</scope>
</reference>
<organism evidence="1">
    <name type="scientific">Drosophila melanogaster</name>
    <name type="common">Fruit fly</name>
    <dbReference type="NCBI Taxonomy" id="7227"/>
    <lineage>
        <taxon>Eukaryota</taxon>
        <taxon>Metazoa</taxon>
        <taxon>Ecdysozoa</taxon>
        <taxon>Arthropoda</taxon>
        <taxon>Hexapoda</taxon>
        <taxon>Insecta</taxon>
        <taxon>Pterygota</taxon>
        <taxon>Neoptera</taxon>
        <taxon>Endopterygota</taxon>
        <taxon>Diptera</taxon>
        <taxon>Brachycera</taxon>
        <taxon>Muscomorpha</taxon>
        <taxon>Ephydroidea</taxon>
        <taxon>Drosophilidae</taxon>
        <taxon>Drosophila</taxon>
        <taxon>Sophophora</taxon>
    </lineage>
</organism>
<evidence type="ECO:0000313" key="1">
    <source>
        <dbReference type="EMBL" id="DAA04036.1"/>
    </source>
</evidence>
<protein>
    <submittedName>
        <fullName evidence="1">HDC13468</fullName>
    </submittedName>
</protein>
<accession>Q6IK36</accession>